<keyword evidence="3 11" id="KW-1134">Transmembrane beta strand</keyword>
<keyword evidence="2 11" id="KW-0813">Transport</keyword>
<evidence type="ECO:0000256" key="13">
    <source>
        <dbReference type="SAM" id="SignalP"/>
    </source>
</evidence>
<organism evidence="16 17">
    <name type="scientific">Parabacteroides faecis</name>
    <dbReference type="NCBI Taxonomy" id="1217282"/>
    <lineage>
        <taxon>Bacteria</taxon>
        <taxon>Pseudomonadati</taxon>
        <taxon>Bacteroidota</taxon>
        <taxon>Bacteroidia</taxon>
        <taxon>Bacteroidales</taxon>
        <taxon>Tannerellaceae</taxon>
        <taxon>Parabacteroides</taxon>
    </lineage>
</organism>
<dbReference type="Proteomes" id="UP000533637">
    <property type="component" value="Unassembled WGS sequence"/>
</dbReference>
<evidence type="ECO:0000256" key="4">
    <source>
        <dbReference type="ARBA" id="ARBA00022496"/>
    </source>
</evidence>
<evidence type="ECO:0000313" key="17">
    <source>
        <dbReference type="Proteomes" id="UP000533637"/>
    </source>
</evidence>
<dbReference type="PANTHER" id="PTHR32552:SF81">
    <property type="entry name" value="TONB-DEPENDENT OUTER MEMBRANE RECEPTOR"/>
    <property type="match status" value="1"/>
</dbReference>
<dbReference type="Pfam" id="PF13715">
    <property type="entry name" value="CarbopepD_reg_2"/>
    <property type="match status" value="1"/>
</dbReference>
<evidence type="ECO:0000259" key="14">
    <source>
        <dbReference type="Pfam" id="PF00593"/>
    </source>
</evidence>
<dbReference type="InterPro" id="IPR037066">
    <property type="entry name" value="Plug_dom_sf"/>
</dbReference>
<reference evidence="16 17" key="1">
    <citation type="submission" date="2020-08" db="EMBL/GenBank/DDBJ databases">
        <title>Genomic Encyclopedia of Type Strains, Phase IV (KMG-IV): sequencing the most valuable type-strain genomes for metagenomic binning, comparative biology and taxonomic classification.</title>
        <authorList>
            <person name="Goeker M."/>
        </authorList>
    </citation>
    <scope>NUCLEOTIDE SEQUENCE [LARGE SCALE GENOMIC DNA]</scope>
    <source>
        <strain evidence="16 17">DSM 102983</strain>
    </source>
</reference>
<feature type="domain" description="TonB-dependent receptor-like beta-barrel" evidence="14">
    <location>
        <begin position="522"/>
        <end position="850"/>
    </location>
</feature>
<dbReference type="SUPFAM" id="SSF56935">
    <property type="entry name" value="Porins"/>
    <property type="match status" value="1"/>
</dbReference>
<dbReference type="RefSeq" id="WP_183668605.1">
    <property type="nucleotide sequence ID" value="NZ_BMPB01000010.1"/>
</dbReference>
<dbReference type="InterPro" id="IPR000531">
    <property type="entry name" value="Beta-barrel_TonB"/>
</dbReference>
<dbReference type="PROSITE" id="PS52016">
    <property type="entry name" value="TONB_DEPENDENT_REC_3"/>
    <property type="match status" value="1"/>
</dbReference>
<dbReference type="InterPro" id="IPR036942">
    <property type="entry name" value="Beta-barrel_TonB_sf"/>
</dbReference>
<dbReference type="InterPro" id="IPR012910">
    <property type="entry name" value="Plug_dom"/>
</dbReference>
<evidence type="ECO:0000256" key="5">
    <source>
        <dbReference type="ARBA" id="ARBA00022692"/>
    </source>
</evidence>
<keyword evidence="7" id="KW-0406">Ion transport</keyword>
<dbReference type="InterPro" id="IPR039426">
    <property type="entry name" value="TonB-dep_rcpt-like"/>
</dbReference>
<dbReference type="EMBL" id="JACHOC010000001">
    <property type="protein sequence ID" value="MBB4620505.1"/>
    <property type="molecule type" value="Genomic_DNA"/>
</dbReference>
<sequence length="1108" mass="122962">MNYTKKVIFVPMALFCLGLPLAAESNVSAKQAMTELSANGSHSAIAVHEATSTAQNTRRVTGVVKDENGEPVIGASVVEVGTTNGIMTDLDGKFELSIPSGSSLQISYVGYVTQTIRPGNRNNIQVVLQEDSQALDEVVVVAFGKSTKEAFTGSAGIMKADDLLKAQVSNPAQALAGRVAGVQLSNASSQPGSSPSITIRGFGSISSDTEPLIVVDGMPFDGDLNLINSNDIESMTVLKDAASNALYGARGANGVIMITTKKGKSGEAKVSVDAKWGSNSNGLRNYKTTNSQQFYETYYKMLYNYYITEGGGGMSATDAHALANQHLTSSSSGVGPGYMVYTVPDGQDFIQQGGTMNPGATMGSLYNYNGQKFWLQADDWEDIGLQNGFRQEYNVSVSGASERVNYYTSVGYLDQDGIQEGSTQKRLTARAKLDYQAKTWLKVGANFNYSKYDYSKTSEGTIGTGTIWSTIKTQAPVYPVYFRDENKNIMVDKWGENMYDFAQAYDLNRAGGVGGNCIFNNKYNVNETTGNSFIASGYVDVNLTKDLTFTFNANAYDYDRRYTEAKSPFVDYYTSSSDNGTLYKASYRTFTYNTQQLLNYGKQFGKHDVSAMVGHEYYNYKYESLSASGRNFGIDNSWELATLLNLNNTPNSYSNTYNNEGYFFRAMYNYDAKYFGSVSYRRDASSRFAKDHRWGNFWSVGGAWLISKESFFNVPWVNSLKLKASVGSQGNDNIGDYLYADSYTVVNNDDQPAFQWRQKGSGDITWETNTNWNVGTEFDLFNGRLSGSLDYFYRKTSDMLFSLNTPPSIGYTSYFINMGDMRNAGLELVLQGTLIRNKDFKWDVNFNISHVKNKVLTLPDEIKTTKVDGHDGYVNLDKSFVSKYKYFVAEGLSLYTWYLPKFAGLDPETGESLFHKDILDDAGNVTGQEMTKDVNQATDYLIGDALPAFYGGLGTSLSYRGFDFSINLNYQLGGKAYDYTYSTLMHTSTATSSTWHTDMLNAWSPENRGSSVPRLQFAETYSQNSRSDRFITNASYLNIQNINLGYTLPSSLTQQYKIQNIRVYFSGENLFYFSARQGFDPRYTLKGYTNPELYSPIRTISGGISLTF</sequence>
<dbReference type="Gene3D" id="2.60.40.1120">
    <property type="entry name" value="Carboxypeptidase-like, regulatory domain"/>
    <property type="match status" value="1"/>
</dbReference>
<evidence type="ECO:0000256" key="6">
    <source>
        <dbReference type="ARBA" id="ARBA00023004"/>
    </source>
</evidence>
<keyword evidence="4" id="KW-0410">Iron transport</keyword>
<accession>A0ABR6KG74</accession>
<evidence type="ECO:0000259" key="15">
    <source>
        <dbReference type="Pfam" id="PF07715"/>
    </source>
</evidence>
<evidence type="ECO:0000256" key="9">
    <source>
        <dbReference type="ARBA" id="ARBA00023136"/>
    </source>
</evidence>
<comment type="subcellular location">
    <subcellularLocation>
        <location evidence="1 11">Cell outer membrane</location>
        <topology evidence="1 11">Multi-pass membrane protein</topology>
    </subcellularLocation>
</comment>
<keyword evidence="6" id="KW-0408">Iron</keyword>
<dbReference type="Pfam" id="PF00593">
    <property type="entry name" value="TonB_dep_Rec_b-barrel"/>
    <property type="match status" value="1"/>
</dbReference>
<feature type="domain" description="TonB-dependent receptor plug" evidence="15">
    <location>
        <begin position="150"/>
        <end position="255"/>
    </location>
</feature>
<dbReference type="PANTHER" id="PTHR32552">
    <property type="entry name" value="FERRICHROME IRON RECEPTOR-RELATED"/>
    <property type="match status" value="1"/>
</dbReference>
<keyword evidence="5 11" id="KW-0812">Transmembrane</keyword>
<keyword evidence="8 12" id="KW-0798">TonB box</keyword>
<evidence type="ECO:0000256" key="3">
    <source>
        <dbReference type="ARBA" id="ARBA00022452"/>
    </source>
</evidence>
<dbReference type="Gene3D" id="2.170.130.10">
    <property type="entry name" value="TonB-dependent receptor, plug domain"/>
    <property type="match status" value="1"/>
</dbReference>
<evidence type="ECO:0000256" key="8">
    <source>
        <dbReference type="ARBA" id="ARBA00023077"/>
    </source>
</evidence>
<keyword evidence="10 11" id="KW-0998">Cell outer membrane</keyword>
<keyword evidence="17" id="KW-1185">Reference proteome</keyword>
<dbReference type="NCBIfam" id="TIGR04056">
    <property type="entry name" value="OMP_RagA_SusC"/>
    <property type="match status" value="1"/>
</dbReference>
<evidence type="ECO:0000256" key="1">
    <source>
        <dbReference type="ARBA" id="ARBA00004571"/>
    </source>
</evidence>
<evidence type="ECO:0000313" key="16">
    <source>
        <dbReference type="EMBL" id="MBB4620505.1"/>
    </source>
</evidence>
<keyword evidence="9 11" id="KW-0472">Membrane</keyword>
<comment type="caution">
    <text evidence="16">The sequence shown here is derived from an EMBL/GenBank/DDBJ whole genome shotgun (WGS) entry which is preliminary data.</text>
</comment>
<dbReference type="InterPro" id="IPR023996">
    <property type="entry name" value="TonB-dep_OMP_SusC/RagA"/>
</dbReference>
<evidence type="ECO:0000256" key="12">
    <source>
        <dbReference type="RuleBase" id="RU003357"/>
    </source>
</evidence>
<dbReference type="Gene3D" id="2.40.170.20">
    <property type="entry name" value="TonB-dependent receptor, beta-barrel domain"/>
    <property type="match status" value="1"/>
</dbReference>
<feature type="signal peptide" evidence="13">
    <location>
        <begin position="1"/>
        <end position="22"/>
    </location>
</feature>
<dbReference type="Pfam" id="PF07715">
    <property type="entry name" value="Plug"/>
    <property type="match status" value="1"/>
</dbReference>
<comment type="similarity">
    <text evidence="11 12">Belongs to the TonB-dependent receptor family.</text>
</comment>
<dbReference type="InterPro" id="IPR023997">
    <property type="entry name" value="TonB-dep_OMP_SusC/RagA_CS"/>
</dbReference>
<evidence type="ECO:0000256" key="11">
    <source>
        <dbReference type="PROSITE-ProRule" id="PRU01360"/>
    </source>
</evidence>
<evidence type="ECO:0000256" key="7">
    <source>
        <dbReference type="ARBA" id="ARBA00023065"/>
    </source>
</evidence>
<evidence type="ECO:0000256" key="10">
    <source>
        <dbReference type="ARBA" id="ARBA00023237"/>
    </source>
</evidence>
<protein>
    <submittedName>
        <fullName evidence="16">TonB-linked SusC/RagA family outer membrane protein</fullName>
    </submittedName>
</protein>
<keyword evidence="13" id="KW-0732">Signal</keyword>
<gene>
    <name evidence="16" type="ORF">GGQ57_000379</name>
</gene>
<dbReference type="NCBIfam" id="TIGR04057">
    <property type="entry name" value="SusC_RagA_signa"/>
    <property type="match status" value="1"/>
</dbReference>
<proteinExistence type="inferred from homology"/>
<name>A0ABR6KG74_9BACT</name>
<dbReference type="InterPro" id="IPR008969">
    <property type="entry name" value="CarboxyPept-like_regulatory"/>
</dbReference>
<dbReference type="SUPFAM" id="SSF49464">
    <property type="entry name" value="Carboxypeptidase regulatory domain-like"/>
    <property type="match status" value="1"/>
</dbReference>
<feature type="chain" id="PRO_5045674803" evidence="13">
    <location>
        <begin position="23"/>
        <end position="1108"/>
    </location>
</feature>
<evidence type="ECO:0000256" key="2">
    <source>
        <dbReference type="ARBA" id="ARBA00022448"/>
    </source>
</evidence>